<reference evidence="2 3" key="1">
    <citation type="journal article" date="2015" name="Nature">
        <title>rRNA introns, odd ribosomes, and small enigmatic genomes across a large radiation of phyla.</title>
        <authorList>
            <person name="Brown C.T."/>
            <person name="Hug L.A."/>
            <person name="Thomas B.C."/>
            <person name="Sharon I."/>
            <person name="Castelle C.J."/>
            <person name="Singh A."/>
            <person name="Wilkins M.J."/>
            <person name="Williams K.H."/>
            <person name="Banfield J.F."/>
        </authorList>
    </citation>
    <scope>NUCLEOTIDE SEQUENCE [LARGE SCALE GENOMIC DNA]</scope>
</reference>
<feature type="transmembrane region" description="Helical" evidence="1">
    <location>
        <begin position="345"/>
        <end position="365"/>
    </location>
</feature>
<keyword evidence="1" id="KW-1133">Transmembrane helix</keyword>
<feature type="transmembrane region" description="Helical" evidence="1">
    <location>
        <begin position="154"/>
        <end position="175"/>
    </location>
</feature>
<protein>
    <recommendedName>
        <fullName evidence="4">Glycosyltransferase RgtA/B/C/D-like domain-containing protein</fullName>
    </recommendedName>
</protein>
<keyword evidence="1" id="KW-0812">Transmembrane</keyword>
<sequence length="373" mass="43471">MSLVYFLSSNGTTPFDYFTRLAEAFIHGGLYITNPPSWLTELIPIQNNSFFVVYPPMPAILLVPIQLLWKNFPQQYLAHILGALIAIIFTKIAKKFNSNKSFIIWIFLFVSLGNIIWYMASTGSVWYLGQITASFFMSLAIYESVSKKRPWHIGVFLGAMYLSRINTIVALPFFLHVLYNKNWFKNYIKLGFGLLPFILFNFMYNYLRFGTIFDTAYFLLPKILSEETKPWFANGVANIVYIPNNLKAMFWTFPKILSHFPYIQPSWAGLAIWITTPAFIYAFFAKFKEKVNRFIWISILLVFLIVASHGGTGWSQFGYRFAVDFYPLLFLLTIKGIVNMNGPKWHHWMLLFFSIIVNLWGVLWINKFGWVSF</sequence>
<dbReference type="STRING" id="1618566.UR35_C0011G0029"/>
<feature type="transmembrane region" description="Helical" evidence="1">
    <location>
        <begin position="228"/>
        <end position="246"/>
    </location>
</feature>
<feature type="transmembrane region" description="Helical" evidence="1">
    <location>
        <begin position="187"/>
        <end position="207"/>
    </location>
</feature>
<dbReference type="EMBL" id="LBOW01000011">
    <property type="protein sequence ID" value="KKP44143.1"/>
    <property type="molecule type" value="Genomic_DNA"/>
</dbReference>
<feature type="transmembrane region" description="Helical" evidence="1">
    <location>
        <begin position="291"/>
        <end position="311"/>
    </location>
</feature>
<evidence type="ECO:0000313" key="3">
    <source>
        <dbReference type="Proteomes" id="UP000034778"/>
    </source>
</evidence>
<accession>A0A0F9ZIY4</accession>
<name>A0A0F9ZIY4_9BACT</name>
<dbReference type="AlphaFoldDB" id="A0A0F9ZIY4"/>
<feature type="transmembrane region" description="Helical" evidence="1">
    <location>
        <begin position="102"/>
        <end position="119"/>
    </location>
</feature>
<dbReference type="Proteomes" id="UP000034778">
    <property type="component" value="Unassembled WGS sequence"/>
</dbReference>
<evidence type="ECO:0008006" key="4">
    <source>
        <dbReference type="Google" id="ProtNLM"/>
    </source>
</evidence>
<proteinExistence type="predicted"/>
<feature type="transmembrane region" description="Helical" evidence="1">
    <location>
        <begin position="75"/>
        <end position="93"/>
    </location>
</feature>
<gene>
    <name evidence="2" type="ORF">UR35_C0011G0029</name>
</gene>
<feature type="transmembrane region" description="Helical" evidence="1">
    <location>
        <begin position="266"/>
        <end position="284"/>
    </location>
</feature>
<evidence type="ECO:0000256" key="1">
    <source>
        <dbReference type="SAM" id="Phobius"/>
    </source>
</evidence>
<keyword evidence="1" id="KW-0472">Membrane</keyword>
<evidence type="ECO:0000313" key="2">
    <source>
        <dbReference type="EMBL" id="KKP44143.1"/>
    </source>
</evidence>
<comment type="caution">
    <text evidence="2">The sequence shown here is derived from an EMBL/GenBank/DDBJ whole genome shotgun (WGS) entry which is preliminary data.</text>
</comment>
<organism evidence="2 3">
    <name type="scientific">Candidatus Woesebacteria bacterium GW2011_GWB1_33_22</name>
    <dbReference type="NCBI Taxonomy" id="1618566"/>
    <lineage>
        <taxon>Bacteria</taxon>
        <taxon>Candidatus Woeseibacteriota</taxon>
    </lineage>
</organism>
<feature type="transmembrane region" description="Helical" evidence="1">
    <location>
        <begin position="125"/>
        <end position="142"/>
    </location>
</feature>